<evidence type="ECO:0000256" key="8">
    <source>
        <dbReference type="ARBA" id="ARBA00022741"/>
    </source>
</evidence>
<evidence type="ECO:0000256" key="6">
    <source>
        <dbReference type="ARBA" id="ARBA00022679"/>
    </source>
</evidence>
<evidence type="ECO:0000313" key="16">
    <source>
        <dbReference type="EMBL" id="NEY72840.1"/>
    </source>
</evidence>
<dbReference type="GO" id="GO:0005886">
    <property type="term" value="C:plasma membrane"/>
    <property type="evidence" value="ECO:0007669"/>
    <property type="project" value="UniProtKB-SubCell"/>
</dbReference>
<evidence type="ECO:0000313" key="17">
    <source>
        <dbReference type="Proteomes" id="UP000481043"/>
    </source>
</evidence>
<keyword evidence="11 14" id="KW-1133">Transmembrane helix</keyword>
<protein>
    <recommendedName>
        <fullName evidence="3">histidine kinase</fullName>
        <ecNumber evidence="3">2.7.13.3</ecNumber>
    </recommendedName>
</protein>
<keyword evidence="13 14" id="KW-0472">Membrane</keyword>
<dbReference type="Pfam" id="PF07694">
    <property type="entry name" value="5TM-5TMR_LYT"/>
    <property type="match status" value="1"/>
</dbReference>
<dbReference type="SUPFAM" id="SSF55874">
    <property type="entry name" value="ATPase domain of HSP90 chaperone/DNA topoisomerase II/histidine kinase"/>
    <property type="match status" value="1"/>
</dbReference>
<evidence type="ECO:0000256" key="14">
    <source>
        <dbReference type="SAM" id="Phobius"/>
    </source>
</evidence>
<feature type="transmembrane region" description="Helical" evidence="14">
    <location>
        <begin position="102"/>
        <end position="121"/>
    </location>
</feature>
<feature type="transmembrane region" description="Helical" evidence="14">
    <location>
        <begin position="164"/>
        <end position="186"/>
    </location>
</feature>
<comment type="subcellular location">
    <subcellularLocation>
        <location evidence="2">Cell membrane</location>
        <topology evidence="2">Multi-pass membrane protein</topology>
    </subcellularLocation>
</comment>
<proteinExistence type="predicted"/>
<dbReference type="RefSeq" id="WP_163180321.1">
    <property type="nucleotide sequence ID" value="NZ_JAAIWM010000005.1"/>
</dbReference>
<name>A0A6M0QBF1_9BACI</name>
<dbReference type="AlphaFoldDB" id="A0A6M0QBF1"/>
<dbReference type="GO" id="GO:0000155">
    <property type="term" value="F:phosphorelay sensor kinase activity"/>
    <property type="evidence" value="ECO:0007669"/>
    <property type="project" value="InterPro"/>
</dbReference>
<feature type="transmembrane region" description="Helical" evidence="14">
    <location>
        <begin position="72"/>
        <end position="95"/>
    </location>
</feature>
<gene>
    <name evidence="16" type="ORF">G4D63_13970</name>
</gene>
<dbReference type="InterPro" id="IPR011620">
    <property type="entry name" value="Sig_transdc_His_kinase_LytS_TM"/>
</dbReference>
<dbReference type="CDD" id="cd00082">
    <property type="entry name" value="HisKA"/>
    <property type="match status" value="1"/>
</dbReference>
<dbReference type="InterPro" id="IPR003594">
    <property type="entry name" value="HATPase_dom"/>
</dbReference>
<dbReference type="InterPro" id="IPR003661">
    <property type="entry name" value="HisK_dim/P_dom"/>
</dbReference>
<sequence>MDFVYINYNILDNLFYILVSILIYFVLIDHVKVFKQYTKTILTFCMSVPIILCMKFPIYIDEYCVHDLRSIPFILATLYGGWPVGLAMLIILLAARFAIYGFNLLTLIVYIVIFLATALCSPSFNKFNRRDQLTFAFFLTLFLGIVSTVLAVTMSDFFKVTQAYVFYFIILPPIVVVMSIYIFGFLKDSLSIRSQIVKLEKMEVVSQLAASISHEVRNPLTVVKGYVHLLKQPTLSLEEKDQYLVHVDRELKSAEKIISEYLAFAKPATEQIEDISVDYEIKNVIEIIKPLANINSIRITEEITPGTTRGNVQHFKQCLLNLFKNSIEAMPYGGELGIISFKEGNNLIIKIIDSGIGMTQEQVYRFGEPYYSSKEKGTGLGSMVIVRTIETMNGKLKIKSTPQVGTTMIIKLPLY</sequence>
<evidence type="ECO:0000256" key="9">
    <source>
        <dbReference type="ARBA" id="ARBA00022777"/>
    </source>
</evidence>
<dbReference type="EMBL" id="JAAIWM010000005">
    <property type="protein sequence ID" value="NEY72840.1"/>
    <property type="molecule type" value="Genomic_DNA"/>
</dbReference>
<dbReference type="GO" id="GO:0071555">
    <property type="term" value="P:cell wall organization"/>
    <property type="evidence" value="ECO:0007669"/>
    <property type="project" value="InterPro"/>
</dbReference>
<dbReference type="InterPro" id="IPR005467">
    <property type="entry name" value="His_kinase_dom"/>
</dbReference>
<dbReference type="Pfam" id="PF02518">
    <property type="entry name" value="HATPase_c"/>
    <property type="match status" value="1"/>
</dbReference>
<reference evidence="16 17" key="1">
    <citation type="submission" date="2020-02" db="EMBL/GenBank/DDBJ databases">
        <title>Bacillus aquiflavi sp. nov., isolated from yellow water of strong flavor Chinese baijiu in Yibin region of China.</title>
        <authorList>
            <person name="Xie J."/>
        </authorList>
    </citation>
    <scope>NUCLEOTIDE SEQUENCE [LARGE SCALE GENOMIC DNA]</scope>
    <source>
        <strain evidence="16 17">SA4</strain>
    </source>
</reference>
<evidence type="ECO:0000256" key="10">
    <source>
        <dbReference type="ARBA" id="ARBA00022840"/>
    </source>
</evidence>
<dbReference type="SMART" id="SM00387">
    <property type="entry name" value="HATPase_c"/>
    <property type="match status" value="1"/>
</dbReference>
<keyword evidence="5" id="KW-0597">Phosphoprotein</keyword>
<feature type="transmembrane region" description="Helical" evidence="14">
    <location>
        <begin position="6"/>
        <end position="28"/>
    </location>
</feature>
<evidence type="ECO:0000256" key="3">
    <source>
        <dbReference type="ARBA" id="ARBA00012438"/>
    </source>
</evidence>
<evidence type="ECO:0000259" key="15">
    <source>
        <dbReference type="PROSITE" id="PS50109"/>
    </source>
</evidence>
<dbReference type="SUPFAM" id="SSF47384">
    <property type="entry name" value="Homodimeric domain of signal transducing histidine kinase"/>
    <property type="match status" value="1"/>
</dbReference>
<comment type="catalytic activity">
    <reaction evidence="1">
        <text>ATP + protein L-histidine = ADP + protein N-phospho-L-histidine.</text>
        <dbReference type="EC" id="2.7.13.3"/>
    </reaction>
</comment>
<keyword evidence="9 16" id="KW-0418">Kinase</keyword>
<accession>A0A6M0QBF1</accession>
<evidence type="ECO:0000256" key="11">
    <source>
        <dbReference type="ARBA" id="ARBA00022989"/>
    </source>
</evidence>
<dbReference type="EC" id="2.7.13.3" evidence="3"/>
<dbReference type="Gene3D" id="3.30.565.10">
    <property type="entry name" value="Histidine kinase-like ATPase, C-terminal domain"/>
    <property type="match status" value="1"/>
</dbReference>
<evidence type="ECO:0000256" key="2">
    <source>
        <dbReference type="ARBA" id="ARBA00004651"/>
    </source>
</evidence>
<dbReference type="Pfam" id="PF00512">
    <property type="entry name" value="HisKA"/>
    <property type="match status" value="1"/>
</dbReference>
<feature type="transmembrane region" description="Helical" evidence="14">
    <location>
        <begin position="40"/>
        <end position="60"/>
    </location>
</feature>
<feature type="domain" description="Histidine kinase" evidence="15">
    <location>
        <begin position="211"/>
        <end position="415"/>
    </location>
</feature>
<dbReference type="InterPro" id="IPR036097">
    <property type="entry name" value="HisK_dim/P_sf"/>
</dbReference>
<dbReference type="PANTHER" id="PTHR43065:SF46">
    <property type="entry name" value="C4-DICARBOXYLATE TRANSPORT SENSOR PROTEIN DCTB"/>
    <property type="match status" value="1"/>
</dbReference>
<dbReference type="PROSITE" id="PS50109">
    <property type="entry name" value="HIS_KIN"/>
    <property type="match status" value="1"/>
</dbReference>
<keyword evidence="10" id="KW-0067">ATP-binding</keyword>
<dbReference type="InterPro" id="IPR004358">
    <property type="entry name" value="Sig_transdc_His_kin-like_C"/>
</dbReference>
<organism evidence="16 17">
    <name type="scientific">Bacillus mesophilus</name>
    <dbReference type="NCBI Taxonomy" id="1808955"/>
    <lineage>
        <taxon>Bacteria</taxon>
        <taxon>Bacillati</taxon>
        <taxon>Bacillota</taxon>
        <taxon>Bacilli</taxon>
        <taxon>Bacillales</taxon>
        <taxon>Bacillaceae</taxon>
        <taxon>Bacillus</taxon>
    </lineage>
</organism>
<feature type="transmembrane region" description="Helical" evidence="14">
    <location>
        <begin position="133"/>
        <end position="152"/>
    </location>
</feature>
<dbReference type="Proteomes" id="UP000481043">
    <property type="component" value="Unassembled WGS sequence"/>
</dbReference>
<evidence type="ECO:0000256" key="1">
    <source>
        <dbReference type="ARBA" id="ARBA00000085"/>
    </source>
</evidence>
<evidence type="ECO:0000256" key="12">
    <source>
        <dbReference type="ARBA" id="ARBA00023012"/>
    </source>
</evidence>
<evidence type="ECO:0000256" key="7">
    <source>
        <dbReference type="ARBA" id="ARBA00022692"/>
    </source>
</evidence>
<keyword evidence="12" id="KW-0902">Two-component regulatory system</keyword>
<evidence type="ECO:0000256" key="5">
    <source>
        <dbReference type="ARBA" id="ARBA00022553"/>
    </source>
</evidence>
<comment type="caution">
    <text evidence="16">The sequence shown here is derived from an EMBL/GenBank/DDBJ whole genome shotgun (WGS) entry which is preliminary data.</text>
</comment>
<keyword evidence="17" id="KW-1185">Reference proteome</keyword>
<evidence type="ECO:0000256" key="13">
    <source>
        <dbReference type="ARBA" id="ARBA00023136"/>
    </source>
</evidence>
<dbReference type="PANTHER" id="PTHR43065">
    <property type="entry name" value="SENSOR HISTIDINE KINASE"/>
    <property type="match status" value="1"/>
</dbReference>
<dbReference type="SMART" id="SM00388">
    <property type="entry name" value="HisKA"/>
    <property type="match status" value="1"/>
</dbReference>
<dbReference type="GO" id="GO:0005524">
    <property type="term" value="F:ATP binding"/>
    <property type="evidence" value="ECO:0007669"/>
    <property type="project" value="UniProtKB-KW"/>
</dbReference>
<dbReference type="Gene3D" id="1.10.287.130">
    <property type="match status" value="1"/>
</dbReference>
<keyword evidence="7 14" id="KW-0812">Transmembrane</keyword>
<keyword evidence="6" id="KW-0808">Transferase</keyword>
<dbReference type="PRINTS" id="PR00344">
    <property type="entry name" value="BCTRLSENSOR"/>
</dbReference>
<evidence type="ECO:0000256" key="4">
    <source>
        <dbReference type="ARBA" id="ARBA00022475"/>
    </source>
</evidence>
<keyword evidence="4" id="KW-1003">Cell membrane</keyword>
<keyword evidence="8" id="KW-0547">Nucleotide-binding</keyword>
<dbReference type="InterPro" id="IPR036890">
    <property type="entry name" value="HATPase_C_sf"/>
</dbReference>